<gene>
    <name evidence="2" type="ORF">BFL28_04030</name>
</gene>
<evidence type="ECO:0000313" key="2">
    <source>
        <dbReference type="EMBL" id="ODP36885.1"/>
    </source>
</evidence>
<organism evidence="2 3">
    <name type="scientific">Sphingomonas turrisvirgatae</name>
    <dbReference type="NCBI Taxonomy" id="1888892"/>
    <lineage>
        <taxon>Bacteria</taxon>
        <taxon>Pseudomonadati</taxon>
        <taxon>Pseudomonadota</taxon>
        <taxon>Alphaproteobacteria</taxon>
        <taxon>Sphingomonadales</taxon>
        <taxon>Sphingomonadaceae</taxon>
        <taxon>Sphingomonas</taxon>
    </lineage>
</organism>
<evidence type="ECO:0000256" key="1">
    <source>
        <dbReference type="SAM" id="SignalP"/>
    </source>
</evidence>
<feature type="signal peptide" evidence="1">
    <location>
        <begin position="1"/>
        <end position="22"/>
    </location>
</feature>
<proteinExistence type="predicted"/>
<comment type="caution">
    <text evidence="2">The sequence shown here is derived from an EMBL/GenBank/DDBJ whole genome shotgun (WGS) entry which is preliminary data.</text>
</comment>
<evidence type="ECO:0000313" key="3">
    <source>
        <dbReference type="Proteomes" id="UP000094487"/>
    </source>
</evidence>
<evidence type="ECO:0008006" key="4">
    <source>
        <dbReference type="Google" id="ProtNLM"/>
    </source>
</evidence>
<dbReference type="STRING" id="1888892.BFL28_04030"/>
<name>A0A1E3LUN7_9SPHN</name>
<dbReference type="AlphaFoldDB" id="A0A1E3LUN7"/>
<sequence>MKHLAILTPLALLALTACEDKAAQQAAAEARAKAEATAQAKALSDALMVNVRCYAGIKWQQVPLQRGGIGDPQLYVDYYRGMIEKKLGDAAIPAAPPAPELSKATLDAYLDWAVKDYIDTRFTADRKGAIDTVSACVQSAAEFGTGPMAKLNPAQRFDKMEYLRDHLRQRGA</sequence>
<dbReference type="OrthoDB" id="7574219at2"/>
<keyword evidence="3" id="KW-1185">Reference proteome</keyword>
<dbReference type="RefSeq" id="WP_069321378.1">
    <property type="nucleotide sequence ID" value="NZ_MDDS01000046.1"/>
</dbReference>
<dbReference type="Proteomes" id="UP000094487">
    <property type="component" value="Unassembled WGS sequence"/>
</dbReference>
<reference evidence="2 3" key="1">
    <citation type="submission" date="2016-08" db="EMBL/GenBank/DDBJ databases">
        <title>Draft genome of the agarase producing Sphingomonas sp. MCT13.</title>
        <authorList>
            <person name="D'Andrea M.M."/>
            <person name="Rossolini G.M."/>
            <person name="Thaller M.C."/>
        </authorList>
    </citation>
    <scope>NUCLEOTIDE SEQUENCE [LARGE SCALE GENOMIC DNA]</scope>
    <source>
        <strain evidence="2 3">MCT13</strain>
    </source>
</reference>
<accession>A0A1E3LUN7</accession>
<protein>
    <recommendedName>
        <fullName evidence="4">Lipoprotein</fullName>
    </recommendedName>
</protein>
<keyword evidence="1" id="KW-0732">Signal</keyword>
<dbReference type="EMBL" id="MDDS01000046">
    <property type="protein sequence ID" value="ODP36885.1"/>
    <property type="molecule type" value="Genomic_DNA"/>
</dbReference>
<dbReference type="PROSITE" id="PS51257">
    <property type="entry name" value="PROKAR_LIPOPROTEIN"/>
    <property type="match status" value="1"/>
</dbReference>
<feature type="chain" id="PRO_5009132155" description="Lipoprotein" evidence="1">
    <location>
        <begin position="23"/>
        <end position="172"/>
    </location>
</feature>